<dbReference type="RefSeq" id="WP_057944818.1">
    <property type="nucleotide sequence ID" value="NZ_CP011131.1"/>
</dbReference>
<proteinExistence type="predicted"/>
<organism evidence="1 2">
    <name type="scientific">Lysobacter gummosus</name>
    <dbReference type="NCBI Taxonomy" id="262324"/>
    <lineage>
        <taxon>Bacteria</taxon>
        <taxon>Pseudomonadati</taxon>
        <taxon>Pseudomonadota</taxon>
        <taxon>Gammaproteobacteria</taxon>
        <taxon>Lysobacterales</taxon>
        <taxon>Lysobacteraceae</taxon>
        <taxon>Lysobacter</taxon>
    </lineage>
</organism>
<sequence length="111" mass="12355">MSGVDAIGGGLIYEVNLDLDATIADDYLAWLRPHMRELCALPGFIDAHLHAVEEPVAEPGRAAWCVHYRLRDQAALDDYLREHAPRLRADGIARFGGRFNASRRVLRTMAG</sequence>
<dbReference type="Proteomes" id="UP000829194">
    <property type="component" value="Chromosome"/>
</dbReference>
<protein>
    <submittedName>
        <fullName evidence="1">DUF4286 family protein</fullName>
    </submittedName>
</protein>
<gene>
    <name evidence="1" type="ORF">MOV92_23205</name>
</gene>
<dbReference type="EMBL" id="CP093547">
    <property type="protein sequence ID" value="UNP29339.1"/>
    <property type="molecule type" value="Genomic_DNA"/>
</dbReference>
<dbReference type="InterPro" id="IPR025563">
    <property type="entry name" value="DUF4286"/>
</dbReference>
<evidence type="ECO:0000313" key="2">
    <source>
        <dbReference type="Proteomes" id="UP000829194"/>
    </source>
</evidence>
<name>A0ABY3X9S4_9GAMM</name>
<accession>A0ABY3X9S4</accession>
<evidence type="ECO:0000313" key="1">
    <source>
        <dbReference type="EMBL" id="UNP29339.1"/>
    </source>
</evidence>
<keyword evidence="2" id="KW-1185">Reference proteome</keyword>
<dbReference type="Pfam" id="PF14114">
    <property type="entry name" value="DUF4286"/>
    <property type="match status" value="1"/>
</dbReference>
<reference evidence="1 2" key="1">
    <citation type="submission" date="2022-03" db="EMBL/GenBank/DDBJ databases">
        <title>Complete genome sequence of Lysobacter capsici VKM B-2533 and Lysobacter gummosus 10.1.1, promising sources of lytic agents.</title>
        <authorList>
            <person name="Tarlachkov S.V."/>
            <person name="Kudryakova I.V."/>
            <person name="Afoshin A.S."/>
            <person name="Leontyevskaya E.A."/>
            <person name="Leontyevskaya N.V."/>
        </authorList>
    </citation>
    <scope>NUCLEOTIDE SEQUENCE [LARGE SCALE GENOMIC DNA]</scope>
    <source>
        <strain evidence="1 2">10.1.1</strain>
    </source>
</reference>